<organism evidence="2 3">
    <name type="scientific">Methylobacter tundripaludum</name>
    <dbReference type="NCBI Taxonomy" id="173365"/>
    <lineage>
        <taxon>Bacteria</taxon>
        <taxon>Pseudomonadati</taxon>
        <taxon>Pseudomonadota</taxon>
        <taxon>Gammaproteobacteria</taxon>
        <taxon>Methylococcales</taxon>
        <taxon>Methylococcaceae</taxon>
        <taxon>Methylobacter</taxon>
    </lineage>
</organism>
<evidence type="ECO:0000313" key="3">
    <source>
        <dbReference type="Proteomes" id="UP000238071"/>
    </source>
</evidence>
<protein>
    <submittedName>
        <fullName evidence="2">Putative OmpL-like beta-barrel porin-2</fullName>
    </submittedName>
</protein>
<dbReference type="EMBL" id="PTIY01000019">
    <property type="protein sequence ID" value="PPK65710.1"/>
    <property type="molecule type" value="Genomic_DNA"/>
</dbReference>
<dbReference type="RefSeq" id="WP_104425152.1">
    <property type="nucleotide sequence ID" value="NZ_PTIY01000019.1"/>
</dbReference>
<dbReference type="AlphaFoldDB" id="A0A2S6GKJ2"/>
<keyword evidence="1" id="KW-0732">Signal</keyword>
<accession>A0A2S6GKJ2</accession>
<dbReference type="InterPro" id="IPR011486">
    <property type="entry name" value="BBP2"/>
</dbReference>
<evidence type="ECO:0000313" key="2">
    <source>
        <dbReference type="EMBL" id="PPK65710.1"/>
    </source>
</evidence>
<evidence type="ECO:0000256" key="1">
    <source>
        <dbReference type="SAM" id="SignalP"/>
    </source>
</evidence>
<proteinExistence type="predicted"/>
<reference evidence="2 3" key="1">
    <citation type="submission" date="2018-02" db="EMBL/GenBank/DDBJ databases">
        <title>Subsurface microbial communities from deep shales in Ohio and West Virginia, USA.</title>
        <authorList>
            <person name="Wrighton K."/>
        </authorList>
    </citation>
    <scope>NUCLEOTIDE SEQUENCE [LARGE SCALE GENOMIC DNA]</scope>
    <source>
        <strain evidence="2 3">OWC-G53F</strain>
    </source>
</reference>
<feature type="signal peptide" evidence="1">
    <location>
        <begin position="1"/>
        <end position="30"/>
    </location>
</feature>
<feature type="chain" id="PRO_5015478060" evidence="1">
    <location>
        <begin position="31"/>
        <end position="453"/>
    </location>
</feature>
<name>A0A2S6GKJ2_9GAMM</name>
<dbReference type="Proteomes" id="UP000238071">
    <property type="component" value="Unassembled WGS sequence"/>
</dbReference>
<sequence>MKNHFTPDCFGLKPLALGLALISAMGAAEAKSLTEATTLLETVGDPNESQFMKKWGLKVGGWANAGITYNAANPDNNFNGPVTFGDRAGEVQLNQLNLFVQRAVATEGDAWDFGGRFDAMFGTDSIFTQAYGVPSFDVNSGVPMNRSTWDLNFLGSNDNRFYDIALPQAYAEAYAPIGNGLNIKAGHFYTPIGYETVPAPDNFFYTHAYTMQYGEPFTHTGVMGNYTVDKNWAVMGGAVTGSATGGWDGGWDKQLGNWGGLGGVTWTSDDKGTSANVSSTFSGTSEHSSQAWALYSVVLKHNITDKTHLMMQHDHGFANGILLGGVSTDTEWYGLNTHLTYDVKDNLTAGLRGEWFRDQNGFRVCSPGRVAAATDNSGNSHAIGGAANNSTCNAASYYAITAGINWKPVKWLNVRPNVRYDWVDGTTATGGYRPFGNNKEDQFLFSSDFVVNF</sequence>
<comment type="caution">
    <text evidence="2">The sequence shown here is derived from an EMBL/GenBank/DDBJ whole genome shotgun (WGS) entry which is preliminary data.</text>
</comment>
<keyword evidence="3" id="KW-1185">Reference proteome</keyword>
<dbReference type="Pfam" id="PF07642">
    <property type="entry name" value="BBP2"/>
    <property type="match status" value="1"/>
</dbReference>
<dbReference type="OrthoDB" id="9775763at2"/>
<gene>
    <name evidence="2" type="ORF">B0F88_11912</name>
</gene>